<keyword evidence="1" id="KW-0472">Membrane</keyword>
<dbReference type="EMBL" id="PKLF01000005">
    <property type="protein sequence ID" value="MBE8612078.1"/>
    <property type="molecule type" value="Genomic_DNA"/>
</dbReference>
<evidence type="ECO:0000313" key="2">
    <source>
        <dbReference type="EMBL" id="MBE8612078.1"/>
    </source>
</evidence>
<keyword evidence="1" id="KW-1133">Transmembrane helix</keyword>
<accession>A0A8I0PTK2</accession>
<gene>
    <name evidence="2" type="ORF">CYG68_06550</name>
</gene>
<comment type="caution">
    <text evidence="2">The sequence shown here is derived from an EMBL/GenBank/DDBJ whole genome shotgun (WGS) entry which is preliminary data.</text>
</comment>
<sequence length="78" mass="9111">MCFLQLKNTCQVYITGIIDTLRLLFVICAKCTGNISFLSRFYFIVKTVHIICCISSVLFYSSYLIFLRIKIRVSSRRD</sequence>
<name>A0A8I0PTK2_MORMO</name>
<evidence type="ECO:0000256" key="1">
    <source>
        <dbReference type="SAM" id="Phobius"/>
    </source>
</evidence>
<feature type="transmembrane region" description="Helical" evidence="1">
    <location>
        <begin position="41"/>
        <end position="67"/>
    </location>
</feature>
<organism evidence="2 3">
    <name type="scientific">Morganella morganii</name>
    <name type="common">Proteus morganii</name>
    <dbReference type="NCBI Taxonomy" id="582"/>
    <lineage>
        <taxon>Bacteria</taxon>
        <taxon>Pseudomonadati</taxon>
        <taxon>Pseudomonadota</taxon>
        <taxon>Gammaproteobacteria</taxon>
        <taxon>Enterobacterales</taxon>
        <taxon>Morganellaceae</taxon>
        <taxon>Morganella</taxon>
    </lineage>
</organism>
<feature type="transmembrane region" description="Helical" evidence="1">
    <location>
        <begin position="12"/>
        <end position="35"/>
    </location>
</feature>
<proteinExistence type="predicted"/>
<dbReference type="AlphaFoldDB" id="A0A8I0PTK2"/>
<evidence type="ECO:0000313" key="3">
    <source>
        <dbReference type="Proteomes" id="UP000650477"/>
    </source>
</evidence>
<protein>
    <submittedName>
        <fullName evidence="2">Uncharacterized protein</fullName>
    </submittedName>
</protein>
<reference evidence="2" key="1">
    <citation type="submission" date="2017-12" db="EMBL/GenBank/DDBJ databases">
        <title>Genome sequencing and analysis.</title>
        <authorList>
            <person name="Huang Y.-T."/>
        </authorList>
    </citation>
    <scope>NUCLEOTIDE SEQUENCE</scope>
    <source>
        <strain evidence="2">VGH116</strain>
    </source>
</reference>
<dbReference type="Proteomes" id="UP000650477">
    <property type="component" value="Unassembled WGS sequence"/>
</dbReference>
<keyword evidence="1" id="KW-0812">Transmembrane</keyword>